<dbReference type="OrthoDB" id="434419at2759"/>
<dbReference type="EMBL" id="CAMXCT010006516">
    <property type="protein sequence ID" value="CAI4015154.1"/>
    <property type="molecule type" value="Genomic_DNA"/>
</dbReference>
<reference evidence="2" key="1">
    <citation type="submission" date="2022-10" db="EMBL/GenBank/DDBJ databases">
        <authorList>
            <person name="Chen Y."/>
            <person name="Dougan E. K."/>
            <person name="Chan C."/>
            <person name="Rhodes N."/>
            <person name="Thang M."/>
        </authorList>
    </citation>
    <scope>NUCLEOTIDE SEQUENCE</scope>
</reference>
<reference evidence="3" key="2">
    <citation type="submission" date="2024-04" db="EMBL/GenBank/DDBJ databases">
        <authorList>
            <person name="Chen Y."/>
            <person name="Shah S."/>
            <person name="Dougan E. K."/>
            <person name="Thang M."/>
            <person name="Chan C."/>
        </authorList>
    </citation>
    <scope>NUCLEOTIDE SEQUENCE [LARGE SCALE GENOMIC DNA]</scope>
</reference>
<dbReference type="EMBL" id="CAMXCT020006516">
    <property type="protein sequence ID" value="CAL1168529.1"/>
    <property type="molecule type" value="Genomic_DNA"/>
</dbReference>
<dbReference type="AlphaFoldDB" id="A0A9P1DT97"/>
<dbReference type="EMBL" id="CAMXCT030006516">
    <property type="protein sequence ID" value="CAL4802466.1"/>
    <property type="molecule type" value="Genomic_DNA"/>
</dbReference>
<dbReference type="Proteomes" id="UP001152797">
    <property type="component" value="Unassembled WGS sequence"/>
</dbReference>
<comment type="caution">
    <text evidence="2">The sequence shown here is derived from an EMBL/GenBank/DDBJ whole genome shotgun (WGS) entry which is preliminary data.</text>
</comment>
<evidence type="ECO:0000256" key="1">
    <source>
        <dbReference type="SAM" id="MobiDB-lite"/>
    </source>
</evidence>
<evidence type="ECO:0000313" key="2">
    <source>
        <dbReference type="EMBL" id="CAI4015154.1"/>
    </source>
</evidence>
<accession>A0A9P1DT97</accession>
<protein>
    <submittedName>
        <fullName evidence="2">Uncharacterized protein</fullName>
    </submittedName>
</protein>
<keyword evidence="4" id="KW-1185">Reference proteome</keyword>
<evidence type="ECO:0000313" key="3">
    <source>
        <dbReference type="EMBL" id="CAL1168529.1"/>
    </source>
</evidence>
<name>A0A9P1DT97_9DINO</name>
<proteinExistence type="predicted"/>
<evidence type="ECO:0000313" key="4">
    <source>
        <dbReference type="Proteomes" id="UP001152797"/>
    </source>
</evidence>
<gene>
    <name evidence="2" type="ORF">C1SCF055_LOCUS40000</name>
</gene>
<organism evidence="2">
    <name type="scientific">Cladocopium goreaui</name>
    <dbReference type="NCBI Taxonomy" id="2562237"/>
    <lineage>
        <taxon>Eukaryota</taxon>
        <taxon>Sar</taxon>
        <taxon>Alveolata</taxon>
        <taxon>Dinophyceae</taxon>
        <taxon>Suessiales</taxon>
        <taxon>Symbiodiniaceae</taxon>
        <taxon>Cladocopium</taxon>
    </lineage>
</organism>
<sequence>MGQSRPSLCQCCTANSGATGDEVSLQRTCCQEPWSRTPDVPEWMKALSPAFDSSQAILMLSAWEQFHEDLKRRTKHFVETMVAGLPCRVVNGPGKCTTAKATLDLLFTTLTISDCESALQQRCFWLADIRNLWLCSDSELARRAHQALAPFAVAEEAELACLVLLDGASQPLPLLLRSSEAREDFLDCMSVLIAAHRQRLEKDKAALPQPSWLPKPDLAGLRQYGCSLRSCHLAGPLGAWLATCAPLGQPVQAQSYAAPESPCKGFKASAKSKSRARAASISIQPFQRAASQESEGESNLGVGKE</sequence>
<feature type="region of interest" description="Disordered" evidence="1">
    <location>
        <begin position="284"/>
        <end position="305"/>
    </location>
</feature>